<protein>
    <submittedName>
        <fullName evidence="1">Uncharacterized protein</fullName>
    </submittedName>
</protein>
<gene>
    <name evidence="1" type="ORF">PSSA1_v1c3780</name>
</gene>
<dbReference type="KEGG" id="psol:S284_00470"/>
<keyword evidence="2" id="KW-1185">Reference proteome</keyword>
<evidence type="ECO:0000313" key="1">
    <source>
        <dbReference type="EMBL" id="RMI88649.1"/>
    </source>
</evidence>
<dbReference type="RefSeq" id="WP_023161170.1">
    <property type="nucleotide sequence ID" value="NC_022588.1"/>
</dbReference>
<comment type="caution">
    <text evidence="1">The sequence shown here is derived from an EMBL/GenBank/DDBJ whole genome shotgun (WGS) entry which is preliminary data.</text>
</comment>
<reference evidence="2" key="1">
    <citation type="submission" date="2016-11" db="EMBL/GenBank/DDBJ databases">
        <title>Genome sequence of Candidatus Phytoplasma solani strain SA-1.</title>
        <authorList>
            <person name="Haryono M."/>
            <person name="Samarzija I."/>
            <person name="Seruga Music M."/>
            <person name="Hogenhout S."/>
            <person name="Kuo C.-H."/>
        </authorList>
    </citation>
    <scope>NUCLEOTIDE SEQUENCE [LARGE SCALE GENOMIC DNA]</scope>
    <source>
        <strain evidence="2">SA-1</strain>
    </source>
</reference>
<dbReference type="EMBL" id="MPBG01000005">
    <property type="protein sequence ID" value="RMI88649.1"/>
    <property type="molecule type" value="Genomic_DNA"/>
</dbReference>
<sequence length="263" mass="31250">MLIKNILKNKKYLKIIKKIDQTMTSFEGHHKLLKTFHMTKFSENYINAHLCSELEGIGKSTLTEAIKGHGKVDVLVNLGKNLQYVIEAKNYSNIDNLEFVYKQVLHRIHHRFLCASIILLVNGSQKDKFKTIIEQINQWVKEKKAEKQNIIINKLNIKFYDNFFVIKIKNPNTGYDMLINLACYHLEFNVNHAIENKNIRISEEEEFNKKRRNFLTLLDKINTFDLEKTKEEHVDVLKKEFIDIMEFCQQYNREFLIPLKEKK</sequence>
<dbReference type="OrthoDB" id="386095at2"/>
<dbReference type="STRING" id="69896.S284_00470"/>
<evidence type="ECO:0000313" key="2">
    <source>
        <dbReference type="Proteomes" id="UP000283896"/>
    </source>
</evidence>
<proteinExistence type="predicted"/>
<organism evidence="1 2">
    <name type="scientific">Candidatus Phytoplasma solani</name>
    <dbReference type="NCBI Taxonomy" id="69896"/>
    <lineage>
        <taxon>Bacteria</taxon>
        <taxon>Bacillati</taxon>
        <taxon>Mycoplasmatota</taxon>
        <taxon>Mollicutes</taxon>
        <taxon>Acholeplasmatales</taxon>
        <taxon>Acholeplasmataceae</taxon>
        <taxon>Candidatus Phytoplasma</taxon>
        <taxon>16SrXII (Stolbur group)</taxon>
    </lineage>
</organism>
<accession>A0A421NX91</accession>
<dbReference type="Proteomes" id="UP000283896">
    <property type="component" value="Unassembled WGS sequence"/>
</dbReference>
<dbReference type="AlphaFoldDB" id="A0A421NX91"/>
<name>A0A421NX91_9MOLU</name>